<gene>
    <name evidence="2" type="ORF">ABFO16_07885</name>
</gene>
<proteinExistence type="predicted"/>
<organism evidence="2 3">
    <name type="scientific">Ruminococcoides intestinihominis</name>
    <dbReference type="NCBI Taxonomy" id="3133161"/>
    <lineage>
        <taxon>Bacteria</taxon>
        <taxon>Bacillati</taxon>
        <taxon>Bacillota</taxon>
        <taxon>Clostridia</taxon>
        <taxon>Eubacteriales</taxon>
        <taxon>Oscillospiraceae</taxon>
        <taxon>Ruminococcoides</taxon>
    </lineage>
</organism>
<reference evidence="2 3" key="1">
    <citation type="submission" date="2024-03" db="EMBL/GenBank/DDBJ databases">
        <title>Human intestinal bacterial collection.</title>
        <authorList>
            <person name="Pauvert C."/>
            <person name="Hitch T.C.A."/>
            <person name="Clavel T."/>
        </authorList>
    </citation>
    <scope>NUCLEOTIDE SEQUENCE [LARGE SCALE GENOMIC DNA]</scope>
    <source>
        <strain evidence="2 3">CLA-AP-H18</strain>
    </source>
</reference>
<accession>A0ABV1HX66</accession>
<sequence>MNSFPYLVAFIVWILLGIFYIHIKRQSKIIKKSQENNATYITPKVYLKLHSDKVISSLYKKDKLIADDVLEVYENIFTTHFVTIFGMITYNHITGKFKKEENKNK</sequence>
<keyword evidence="1" id="KW-0472">Membrane</keyword>
<dbReference type="EMBL" id="JBBMFI010000032">
    <property type="protein sequence ID" value="MEQ2566158.1"/>
    <property type="molecule type" value="Genomic_DNA"/>
</dbReference>
<keyword evidence="1" id="KW-0812">Transmembrane</keyword>
<feature type="transmembrane region" description="Helical" evidence="1">
    <location>
        <begin position="6"/>
        <end position="23"/>
    </location>
</feature>
<evidence type="ECO:0000313" key="3">
    <source>
        <dbReference type="Proteomes" id="UP001478133"/>
    </source>
</evidence>
<dbReference type="RefSeq" id="WP_211147947.1">
    <property type="nucleotide sequence ID" value="NZ_JBBMEY010000034.1"/>
</dbReference>
<keyword evidence="3" id="KW-1185">Reference proteome</keyword>
<keyword evidence="1" id="KW-1133">Transmembrane helix</keyword>
<dbReference type="Proteomes" id="UP001478133">
    <property type="component" value="Unassembled WGS sequence"/>
</dbReference>
<evidence type="ECO:0000256" key="1">
    <source>
        <dbReference type="SAM" id="Phobius"/>
    </source>
</evidence>
<comment type="caution">
    <text evidence="2">The sequence shown here is derived from an EMBL/GenBank/DDBJ whole genome shotgun (WGS) entry which is preliminary data.</text>
</comment>
<evidence type="ECO:0000313" key="2">
    <source>
        <dbReference type="EMBL" id="MEQ2566158.1"/>
    </source>
</evidence>
<name>A0ABV1HX66_9FIRM</name>
<protein>
    <submittedName>
        <fullName evidence="2">Uncharacterized protein</fullName>
    </submittedName>
</protein>